<dbReference type="EMBL" id="KN817581">
    <property type="protein sequence ID" value="KJA19112.1"/>
    <property type="molecule type" value="Genomic_DNA"/>
</dbReference>
<dbReference type="AlphaFoldDB" id="A0A0D2KX05"/>
<accession>A0A0D2KX05</accession>
<proteinExistence type="predicted"/>
<keyword evidence="2" id="KW-1185">Reference proteome</keyword>
<organism evidence="1 2">
    <name type="scientific">Hypholoma sublateritium (strain FD-334 SS-4)</name>
    <dbReference type="NCBI Taxonomy" id="945553"/>
    <lineage>
        <taxon>Eukaryota</taxon>
        <taxon>Fungi</taxon>
        <taxon>Dikarya</taxon>
        <taxon>Basidiomycota</taxon>
        <taxon>Agaricomycotina</taxon>
        <taxon>Agaricomycetes</taxon>
        <taxon>Agaricomycetidae</taxon>
        <taxon>Agaricales</taxon>
        <taxon>Agaricineae</taxon>
        <taxon>Strophariaceae</taxon>
        <taxon>Hypholoma</taxon>
    </lineage>
</organism>
<evidence type="ECO:0000313" key="1">
    <source>
        <dbReference type="EMBL" id="KJA19112.1"/>
    </source>
</evidence>
<sequence>MTHPTVYWSIILPCHAFFPSRTSSGRLLPRLFLLSCPPAGLLLDVFRRASTLDKNQLSHIECIVIYLHRERWPRHR</sequence>
<protein>
    <submittedName>
        <fullName evidence="1">Uncharacterized protein</fullName>
    </submittedName>
</protein>
<gene>
    <name evidence="1" type="ORF">HYPSUDRAFT_905346</name>
</gene>
<name>A0A0D2KX05_HYPSF</name>
<reference evidence="2" key="1">
    <citation type="submission" date="2014-04" db="EMBL/GenBank/DDBJ databases">
        <title>Evolutionary Origins and Diversification of the Mycorrhizal Mutualists.</title>
        <authorList>
            <consortium name="DOE Joint Genome Institute"/>
            <consortium name="Mycorrhizal Genomics Consortium"/>
            <person name="Kohler A."/>
            <person name="Kuo A."/>
            <person name="Nagy L.G."/>
            <person name="Floudas D."/>
            <person name="Copeland A."/>
            <person name="Barry K.W."/>
            <person name="Cichocki N."/>
            <person name="Veneault-Fourrey C."/>
            <person name="LaButti K."/>
            <person name="Lindquist E.A."/>
            <person name="Lipzen A."/>
            <person name="Lundell T."/>
            <person name="Morin E."/>
            <person name="Murat C."/>
            <person name="Riley R."/>
            <person name="Ohm R."/>
            <person name="Sun H."/>
            <person name="Tunlid A."/>
            <person name="Henrissat B."/>
            <person name="Grigoriev I.V."/>
            <person name="Hibbett D.S."/>
            <person name="Martin F."/>
        </authorList>
    </citation>
    <scope>NUCLEOTIDE SEQUENCE [LARGE SCALE GENOMIC DNA]</scope>
    <source>
        <strain evidence="2">FD-334 SS-4</strain>
    </source>
</reference>
<evidence type="ECO:0000313" key="2">
    <source>
        <dbReference type="Proteomes" id="UP000054270"/>
    </source>
</evidence>
<dbReference type="Proteomes" id="UP000054270">
    <property type="component" value="Unassembled WGS sequence"/>
</dbReference>